<evidence type="ECO:0000256" key="4">
    <source>
        <dbReference type="ARBA" id="ARBA00019166"/>
    </source>
</evidence>
<keyword evidence="5 13" id="KW-0963">Cytoplasm</keyword>
<dbReference type="GO" id="GO:0003918">
    <property type="term" value="F:DNA topoisomerase type II (double strand cut, ATP-hydrolyzing) activity"/>
    <property type="evidence" value="ECO:0007669"/>
    <property type="project" value="UniProtKB-EC"/>
</dbReference>
<feature type="binding site" evidence="13">
    <location>
        <position position="500"/>
    </location>
    <ligand>
        <name>Mg(2+)</name>
        <dbReference type="ChEBI" id="CHEBI:18420"/>
        <label>2</label>
    </ligand>
</feature>
<dbReference type="NCBIfam" id="TIGR01059">
    <property type="entry name" value="gyrB"/>
    <property type="match status" value="1"/>
</dbReference>
<evidence type="ECO:0000256" key="5">
    <source>
        <dbReference type="ARBA" id="ARBA00022490"/>
    </source>
</evidence>
<dbReference type="Pfam" id="PF00204">
    <property type="entry name" value="DNA_gyraseB"/>
    <property type="match status" value="1"/>
</dbReference>
<comment type="caution">
    <text evidence="15">The sequence shown here is derived from an EMBL/GenBank/DDBJ whole genome shotgun (WGS) entry which is preliminary data.</text>
</comment>
<dbReference type="EMBL" id="JBEWWF010000005">
    <property type="protein sequence ID" value="MET3077407.1"/>
    <property type="molecule type" value="Genomic_DNA"/>
</dbReference>
<gene>
    <name evidence="13 15" type="primary">gyrB</name>
    <name evidence="15" type="ORF">ABXV16_16760</name>
</gene>
<dbReference type="HAMAP" id="MF_01898">
    <property type="entry name" value="GyrB"/>
    <property type="match status" value="1"/>
</dbReference>
<feature type="site" description="Interaction with DNA" evidence="13">
    <location>
        <position position="452"/>
    </location>
</feature>
<keyword evidence="6 13" id="KW-0479">Metal-binding</keyword>
<dbReference type="Proteomes" id="UP001548992">
    <property type="component" value="Unassembled WGS sequence"/>
</dbReference>
<comment type="catalytic activity">
    <reaction evidence="1 13">
        <text>ATP-dependent breakage, passage and rejoining of double-stranded DNA.</text>
        <dbReference type="EC" id="5.6.2.2"/>
    </reaction>
</comment>
<dbReference type="SUPFAM" id="SSF54211">
    <property type="entry name" value="Ribosomal protein S5 domain 2-like"/>
    <property type="match status" value="1"/>
</dbReference>
<dbReference type="Gene3D" id="3.30.230.10">
    <property type="match status" value="1"/>
</dbReference>
<dbReference type="Pfam" id="PF01751">
    <property type="entry name" value="Toprim"/>
    <property type="match status" value="1"/>
</dbReference>
<dbReference type="NCBIfam" id="NF011501">
    <property type="entry name" value="PRK14939.1"/>
    <property type="match status" value="1"/>
</dbReference>
<comment type="similarity">
    <text evidence="2 13">Belongs to the type II topoisomerase GyrB family.</text>
</comment>
<evidence type="ECO:0000313" key="16">
    <source>
        <dbReference type="Proteomes" id="UP001548992"/>
    </source>
</evidence>
<dbReference type="InterPro" id="IPR003594">
    <property type="entry name" value="HATPase_dom"/>
</dbReference>
<name>A0ABV2E2Y6_9GAMM</name>
<dbReference type="Pfam" id="PF18053">
    <property type="entry name" value="GyrB_insert"/>
    <property type="match status" value="1"/>
</dbReference>
<keyword evidence="11" id="KW-0238">DNA-binding</keyword>
<dbReference type="InterPro" id="IPR018522">
    <property type="entry name" value="TopoIIA_CS"/>
</dbReference>
<evidence type="ECO:0000259" key="14">
    <source>
        <dbReference type="PROSITE" id="PS50880"/>
    </source>
</evidence>
<evidence type="ECO:0000256" key="11">
    <source>
        <dbReference type="ARBA" id="ARBA00023125"/>
    </source>
</evidence>
<dbReference type="InterPro" id="IPR013506">
    <property type="entry name" value="Topo_IIA_bsu_dom2"/>
</dbReference>
<dbReference type="SUPFAM" id="SSF56719">
    <property type="entry name" value="Type II DNA topoisomerase"/>
    <property type="match status" value="1"/>
</dbReference>
<dbReference type="InterPro" id="IPR034160">
    <property type="entry name" value="TOPRIM_GyrB"/>
</dbReference>
<dbReference type="NCBIfam" id="NF004189">
    <property type="entry name" value="PRK05644.1"/>
    <property type="match status" value="1"/>
</dbReference>
<dbReference type="InterPro" id="IPR013760">
    <property type="entry name" value="Topo_IIA-like_dom_sf"/>
</dbReference>
<keyword evidence="16" id="KW-1185">Reference proteome</keyword>
<keyword evidence="9 13" id="KW-0460">Magnesium</keyword>
<feature type="binding site" evidence="13">
    <location>
        <position position="498"/>
    </location>
    <ligand>
        <name>Mg(2+)</name>
        <dbReference type="ChEBI" id="CHEBI:18420"/>
        <label>2</label>
    </ligand>
</feature>
<evidence type="ECO:0000256" key="9">
    <source>
        <dbReference type="ARBA" id="ARBA00022842"/>
    </source>
</evidence>
<dbReference type="InterPro" id="IPR002288">
    <property type="entry name" value="DNA_gyrase_B_C"/>
</dbReference>
<dbReference type="Pfam" id="PF21249">
    <property type="entry name" value="GyrB_hook"/>
    <property type="match status" value="1"/>
</dbReference>
<dbReference type="InterPro" id="IPR006171">
    <property type="entry name" value="TOPRIM_dom"/>
</dbReference>
<evidence type="ECO:0000256" key="3">
    <source>
        <dbReference type="ARBA" id="ARBA00012895"/>
    </source>
</evidence>
<comment type="miscellaneous">
    <text evidence="13">Few gyrases are as efficient as E.coli at forming negative supercoils. Not all organisms have 2 type II topoisomerases; in organisms with a single type II topoisomerase this enzyme also has to decatenate newly replicated chromosomes.</text>
</comment>
<dbReference type="InterPro" id="IPR014721">
    <property type="entry name" value="Ribsml_uS5_D2-typ_fold_subgr"/>
</dbReference>
<sequence length="801" mass="89020">MSNSYDSSSIKVLKGLDAVRKRPGMYIGDTDDGTGLHHMVFEVVDNAIDEALAGHCSDITVTIHADNSVSVQDDGRGIPTGIHPEEGVSAAEVIMTVLHAGGKFDDNSYKVSGGLHGVGVSVVNALSQKLELTIRREGKVHQQVYQHGVPQAPLAVSGDTDATGTRVRFWPSYETFTNVIEFEYEILAKRLRELSFLNSGVSIRLEDKRDGKSDHFHYEGGIKAFVEYLNKNKTPIHPTVFYFSTEKDGIGVEVALQWNDGFQENIYCFTNNIPQRDGGTHLAGFRAAMTRTLNAYMDKEGYSKKAKVSATGDDAREGLIAVVSVKVPDPKFSSQTKDKLVSSEVKSAVEQQMNELLAEYLLENPSDAKIVVGKIIDAARAREAARRAREMTRRKGALDLAGLPGKLADCQERDPALSEIYLVEGDSAGGSAKQGRNRKNQAILPLKGKILNVEKARFDKMLASQEVATLITALGCGIGRDEYNPDKLRYHSIIIMTDADVDGSHIRTLLLTFFYRQMPEIVERGHVYIAQPPLYKVKKGKQEQYIKDDEAMDQYQISIALDGATLHTNASAPALGGQPLETLVADFNGTQRMIKRMERRFPTALLRGLIYHPTLSDLSDEAAVKGWIDGLVAYLTEREAHGSSYLAHVRANHEQKFEPVLRVRTHGVDTDYPLDSEFIDGPEYRKICALGEQLRGLIEEDAYIERGERRQPVTSFEQAIEWLVKESRRGLSVQRYKGLGEMNPEQLWETTMDPDSRRMLRVTIKDAIAADQLFTTLMGDAVEPRRAFIEENALKAANIDI</sequence>
<evidence type="ECO:0000256" key="10">
    <source>
        <dbReference type="ARBA" id="ARBA00023029"/>
    </source>
</evidence>
<dbReference type="Pfam" id="PF00986">
    <property type="entry name" value="DNA_gyraseB_C"/>
    <property type="match status" value="1"/>
</dbReference>
<comment type="function">
    <text evidence="13">A type II topoisomerase that negatively supercoils closed circular double-stranded (ds) DNA in an ATP-dependent manner to modulate DNA topology and maintain chromosomes in an underwound state. Negative supercoiling favors strand separation, and DNA replication, transcription, recombination and repair, all of which involve strand separation. Also able to catalyze the interconversion of other topological isomers of dsDNA rings, including catenanes and knotted rings. Type II topoisomerases break and join 2 DNA strands simultaneously in an ATP-dependent manner.</text>
</comment>
<feature type="site" description="Interaction with DNA" evidence="13">
    <location>
        <position position="449"/>
    </location>
</feature>
<keyword evidence="7 13" id="KW-0547">Nucleotide-binding</keyword>
<dbReference type="SMART" id="SM00433">
    <property type="entry name" value="TOP2c"/>
    <property type="match status" value="1"/>
</dbReference>
<proteinExistence type="inferred from homology"/>
<dbReference type="CDD" id="cd00822">
    <property type="entry name" value="TopoII_Trans_DNA_gyrase"/>
    <property type="match status" value="1"/>
</dbReference>
<dbReference type="SUPFAM" id="SSF55874">
    <property type="entry name" value="ATPase domain of HSP90 chaperone/DNA topoisomerase II/histidine kinase"/>
    <property type="match status" value="1"/>
</dbReference>
<dbReference type="Gene3D" id="3.30.565.10">
    <property type="entry name" value="Histidine kinase-like ATPase, C-terminal domain"/>
    <property type="match status" value="1"/>
</dbReference>
<dbReference type="InterPro" id="IPR036890">
    <property type="entry name" value="HATPase_C_sf"/>
</dbReference>
<dbReference type="InterPro" id="IPR000565">
    <property type="entry name" value="Topo_IIA_B"/>
</dbReference>
<dbReference type="InterPro" id="IPR013759">
    <property type="entry name" value="Topo_IIA_B_C"/>
</dbReference>
<dbReference type="Gene3D" id="3.10.20.690">
    <property type="match status" value="1"/>
</dbReference>
<feature type="domain" description="Toprim" evidence="14">
    <location>
        <begin position="418"/>
        <end position="533"/>
    </location>
</feature>
<evidence type="ECO:0000256" key="8">
    <source>
        <dbReference type="ARBA" id="ARBA00022840"/>
    </source>
</evidence>
<evidence type="ECO:0000256" key="2">
    <source>
        <dbReference type="ARBA" id="ARBA00010708"/>
    </source>
</evidence>
<evidence type="ECO:0000256" key="6">
    <source>
        <dbReference type="ARBA" id="ARBA00022723"/>
    </source>
</evidence>
<dbReference type="Pfam" id="PF02518">
    <property type="entry name" value="HATPase_c"/>
    <property type="match status" value="1"/>
</dbReference>
<dbReference type="CDD" id="cd16928">
    <property type="entry name" value="HATPase_GyrB-like"/>
    <property type="match status" value="1"/>
</dbReference>
<accession>A0ABV2E2Y6</accession>
<dbReference type="SMART" id="SM00387">
    <property type="entry name" value="HATPase_c"/>
    <property type="match status" value="1"/>
</dbReference>
<dbReference type="CDD" id="cd03366">
    <property type="entry name" value="TOPRIM_TopoIIA_GyrB"/>
    <property type="match status" value="1"/>
</dbReference>
<dbReference type="PRINTS" id="PR01159">
    <property type="entry name" value="DNAGYRASEB"/>
</dbReference>
<comment type="subunit">
    <text evidence="13">Heterotetramer, composed of two GyrA and two GyrB chains. In the heterotetramer, GyrA contains the active site tyrosine that forms a transient covalent intermediate with DNA, while GyrB binds cofactors and catalyzes ATP hydrolysis.</text>
</comment>
<feature type="binding site" evidence="13">
    <location>
        <position position="424"/>
    </location>
    <ligand>
        <name>Mg(2+)</name>
        <dbReference type="ChEBI" id="CHEBI:18420"/>
        <label>1</label>
        <note>catalytic</note>
    </ligand>
</feature>
<dbReference type="PROSITE" id="PS50880">
    <property type="entry name" value="TOPRIM"/>
    <property type="match status" value="1"/>
</dbReference>
<dbReference type="PRINTS" id="PR00418">
    <property type="entry name" value="TPI2FAMILY"/>
</dbReference>
<dbReference type="InterPro" id="IPR041423">
    <property type="entry name" value="GyrB_insert"/>
</dbReference>
<keyword evidence="8 13" id="KW-0067">ATP-binding</keyword>
<dbReference type="PANTHER" id="PTHR45866">
    <property type="entry name" value="DNA GYRASE/TOPOISOMERASE SUBUNIT B"/>
    <property type="match status" value="1"/>
</dbReference>
<evidence type="ECO:0000256" key="13">
    <source>
        <dbReference type="HAMAP-Rule" id="MF_01898"/>
    </source>
</evidence>
<dbReference type="InterPro" id="IPR020568">
    <property type="entry name" value="Ribosomal_Su5_D2-typ_SF"/>
</dbReference>
<evidence type="ECO:0000256" key="1">
    <source>
        <dbReference type="ARBA" id="ARBA00000185"/>
    </source>
</evidence>
<reference evidence="15 16" key="1">
    <citation type="submission" date="2024-07" db="EMBL/GenBank/DDBJ databases">
        <title>Isolation, whole-genome sequencing, and annotation of five antibiotic-resistant bacteria from environmental samples.</title>
        <authorList>
            <person name="Bedore T."/>
            <person name="Hudson A.O."/>
            <person name="Kumar G."/>
        </authorList>
    </citation>
    <scope>NUCLEOTIDE SEQUENCE [LARGE SCALE GENOMIC DNA]</scope>
    <source>
        <strain evidence="15 16">RIT844</strain>
    </source>
</reference>
<dbReference type="InterPro" id="IPR001241">
    <property type="entry name" value="Topo_IIA"/>
</dbReference>
<dbReference type="RefSeq" id="WP_354467595.1">
    <property type="nucleotide sequence ID" value="NZ_JBEWWF010000005.1"/>
</dbReference>
<comment type="cofactor">
    <cofactor evidence="13">
        <name>Mg(2+)</name>
        <dbReference type="ChEBI" id="CHEBI:18420"/>
    </cofactor>
    <cofactor evidence="13">
        <name>Mn(2+)</name>
        <dbReference type="ChEBI" id="CHEBI:29035"/>
    </cofactor>
    <cofactor evidence="13">
        <name>Ca(2+)</name>
        <dbReference type="ChEBI" id="CHEBI:29108"/>
    </cofactor>
    <text evidence="13">Binds two Mg(2+) per subunit. The magnesium ions form salt bridges with both the protein and the DNA. Can also accept other divalent metal cations, such as Mn(2+) or Ca(2+).</text>
</comment>
<dbReference type="EC" id="5.6.2.2" evidence="3 13"/>
<protein>
    <recommendedName>
        <fullName evidence="4 13">DNA gyrase subunit B</fullName>
        <ecNumber evidence="3 13">5.6.2.2</ecNumber>
    </recommendedName>
</protein>
<dbReference type="Gene3D" id="3.40.50.670">
    <property type="match status" value="2"/>
</dbReference>
<evidence type="ECO:0000313" key="15">
    <source>
        <dbReference type="EMBL" id="MET3077407.1"/>
    </source>
</evidence>
<evidence type="ECO:0000256" key="7">
    <source>
        <dbReference type="ARBA" id="ARBA00022741"/>
    </source>
</evidence>
<organism evidence="15 16">
    <name type="scientific">Pantoea leporis</name>
    <dbReference type="NCBI Taxonomy" id="2933780"/>
    <lineage>
        <taxon>Bacteria</taxon>
        <taxon>Pseudomonadati</taxon>
        <taxon>Pseudomonadota</taxon>
        <taxon>Gammaproteobacteria</taxon>
        <taxon>Enterobacterales</taxon>
        <taxon>Erwiniaceae</taxon>
        <taxon>Pantoea</taxon>
    </lineage>
</organism>
<dbReference type="InterPro" id="IPR011557">
    <property type="entry name" value="GyrB"/>
</dbReference>
<evidence type="ECO:0000256" key="12">
    <source>
        <dbReference type="ARBA" id="ARBA00023235"/>
    </source>
</evidence>
<keyword evidence="10 13" id="KW-0799">Topoisomerase</keyword>
<feature type="binding site" evidence="13">
    <location>
        <position position="498"/>
    </location>
    <ligand>
        <name>Mg(2+)</name>
        <dbReference type="ChEBI" id="CHEBI:18420"/>
        <label>1</label>
        <note>catalytic</note>
    </ligand>
</feature>
<dbReference type="PANTHER" id="PTHR45866:SF1">
    <property type="entry name" value="DNA GYRASE SUBUNIT B, MITOCHONDRIAL"/>
    <property type="match status" value="1"/>
</dbReference>
<comment type="subcellular location">
    <subcellularLocation>
        <location evidence="13">Cytoplasm</location>
    </subcellularLocation>
</comment>
<dbReference type="PROSITE" id="PS00177">
    <property type="entry name" value="TOPOISOMERASE_II"/>
    <property type="match status" value="1"/>
</dbReference>
<dbReference type="InterPro" id="IPR049353">
    <property type="entry name" value="GyrB_hook"/>
</dbReference>
<keyword evidence="12 13" id="KW-0413">Isomerase</keyword>